<proteinExistence type="predicted"/>
<dbReference type="AlphaFoldDB" id="A0A9P4WH96"/>
<evidence type="ECO:0000313" key="3">
    <source>
        <dbReference type="Proteomes" id="UP000758155"/>
    </source>
</evidence>
<protein>
    <submittedName>
        <fullName evidence="2">Uncharacterized protein</fullName>
    </submittedName>
</protein>
<comment type="caution">
    <text evidence="2">The sequence shown here is derived from an EMBL/GenBank/DDBJ whole genome shotgun (WGS) entry which is preliminary data.</text>
</comment>
<feature type="compositionally biased region" description="Basic and acidic residues" evidence="1">
    <location>
        <begin position="152"/>
        <end position="168"/>
    </location>
</feature>
<keyword evidence="3" id="KW-1185">Reference proteome</keyword>
<feature type="region of interest" description="Disordered" evidence="1">
    <location>
        <begin position="375"/>
        <end position="397"/>
    </location>
</feature>
<reference evidence="2" key="1">
    <citation type="submission" date="2019-04" db="EMBL/GenBank/DDBJ databases">
        <title>Sequencing of skin fungus with MAO and IRED activity.</title>
        <authorList>
            <person name="Marsaioli A.J."/>
            <person name="Bonatto J.M.C."/>
            <person name="Reis Junior O."/>
        </authorList>
    </citation>
    <scope>NUCLEOTIDE SEQUENCE</scope>
    <source>
        <strain evidence="2">28M1</strain>
    </source>
</reference>
<dbReference type="OrthoDB" id="3776883at2759"/>
<dbReference type="Proteomes" id="UP000758155">
    <property type="component" value="Unassembled WGS sequence"/>
</dbReference>
<feature type="compositionally biased region" description="Polar residues" evidence="1">
    <location>
        <begin position="379"/>
        <end position="397"/>
    </location>
</feature>
<sequence>MALSIIRQRIAYYGAGDLLAALPAHNLVKWVPHPAATPPTALVIGAYDGRDILAFMTSFSGRPPKVQYCFKPANRRLNAATAQPLSLDEVVKLPLNTPFRYNADTSEPGKSNFGIVIQWYFMKKIEHEVDCDYVKYCPRLYKALKRIDAEQRAEKDFERPEPEERKGAQDQCSGHRSHPDIEVEMTRQPGIPVKSPLVSVRDEEHSDLDKLHRYLESYGALHLLNNLPGPDEARFVDQDLFLDAQPRKLFVGYHRQEGSDIYAYMRKSRKFHEIKFFIEDTRAPSKTAIRSEDVAKQRILHPFNKTYPKCTRSIGQDERARLTLIVKWYFIAAGIATDCVLRETKSYPERLRSALEYIAKRMEVAPARTPLVRYERQTEPGTTSEEASQTIDENHTQSTLARITTNVLSSPVTSIAAPLRPSTDHAAQLNKSSSVVNAPELRGTKRTAEDAEFDDLAELVSQVLNADRDLTRKIHDVDKQIELLQTQRGDLIEKRKEMKRRFRRQTLAVASRTDG</sequence>
<evidence type="ECO:0000313" key="2">
    <source>
        <dbReference type="EMBL" id="KAF3032327.1"/>
    </source>
</evidence>
<evidence type="ECO:0000256" key="1">
    <source>
        <dbReference type="SAM" id="MobiDB-lite"/>
    </source>
</evidence>
<dbReference type="EMBL" id="SWKV01000104">
    <property type="protein sequence ID" value="KAF3032327.1"/>
    <property type="molecule type" value="Genomic_DNA"/>
</dbReference>
<feature type="region of interest" description="Disordered" evidence="1">
    <location>
        <begin position="152"/>
        <end position="180"/>
    </location>
</feature>
<gene>
    <name evidence="2" type="ORF">E8E12_003480</name>
</gene>
<accession>A0A9P4WH96</accession>
<name>A0A9P4WH96_9PLEO</name>
<organism evidence="2 3">
    <name type="scientific">Didymella heteroderae</name>
    <dbReference type="NCBI Taxonomy" id="1769908"/>
    <lineage>
        <taxon>Eukaryota</taxon>
        <taxon>Fungi</taxon>
        <taxon>Dikarya</taxon>
        <taxon>Ascomycota</taxon>
        <taxon>Pezizomycotina</taxon>
        <taxon>Dothideomycetes</taxon>
        <taxon>Pleosporomycetidae</taxon>
        <taxon>Pleosporales</taxon>
        <taxon>Pleosporineae</taxon>
        <taxon>Didymellaceae</taxon>
        <taxon>Didymella</taxon>
    </lineage>
</organism>